<dbReference type="EMBL" id="WNYA01016462">
    <property type="protein sequence ID" value="KAG8539091.1"/>
    <property type="molecule type" value="Genomic_DNA"/>
</dbReference>
<dbReference type="AlphaFoldDB" id="A0AAV6YYI1"/>
<comment type="caution">
    <text evidence="1">The sequence shown here is derived from an EMBL/GenBank/DDBJ whole genome shotgun (WGS) entry which is preliminary data.</text>
</comment>
<keyword evidence="2" id="KW-1185">Reference proteome</keyword>
<gene>
    <name evidence="1" type="ORF">GDO81_021463</name>
</gene>
<accession>A0AAV6YYI1</accession>
<dbReference type="Proteomes" id="UP000824782">
    <property type="component" value="Unassembled WGS sequence"/>
</dbReference>
<name>A0AAV6YYI1_ENGPU</name>
<protein>
    <submittedName>
        <fullName evidence="1">Uncharacterized protein</fullName>
    </submittedName>
</protein>
<evidence type="ECO:0000313" key="1">
    <source>
        <dbReference type="EMBL" id="KAG8539091.1"/>
    </source>
</evidence>
<organism evidence="1 2">
    <name type="scientific">Engystomops pustulosus</name>
    <name type="common">Tungara frog</name>
    <name type="synonym">Physalaemus pustulosus</name>
    <dbReference type="NCBI Taxonomy" id="76066"/>
    <lineage>
        <taxon>Eukaryota</taxon>
        <taxon>Metazoa</taxon>
        <taxon>Chordata</taxon>
        <taxon>Craniata</taxon>
        <taxon>Vertebrata</taxon>
        <taxon>Euteleostomi</taxon>
        <taxon>Amphibia</taxon>
        <taxon>Batrachia</taxon>
        <taxon>Anura</taxon>
        <taxon>Neobatrachia</taxon>
        <taxon>Hyloidea</taxon>
        <taxon>Leptodactylidae</taxon>
        <taxon>Leiuperinae</taxon>
        <taxon>Engystomops</taxon>
    </lineage>
</organism>
<proteinExistence type="predicted"/>
<sequence>MFTSLLVTQAKMSKHVEPRLLHIQFVVLVDDFISGKLSVIYLQGSGNTIDLFPSVNSCPLIIEHIRKHQGGNPKVLRKSTLLCLLCQEAKHIIRFDAMGKLGLNDRKNLNVF</sequence>
<reference evidence="1" key="1">
    <citation type="thesis" date="2020" institute="ProQuest LLC" country="789 East Eisenhower Parkway, Ann Arbor, MI, USA">
        <title>Comparative Genomics and Chromosome Evolution.</title>
        <authorList>
            <person name="Mudd A.B."/>
        </authorList>
    </citation>
    <scope>NUCLEOTIDE SEQUENCE</scope>
    <source>
        <strain evidence="1">237g6f4</strain>
        <tissue evidence="1">Blood</tissue>
    </source>
</reference>
<evidence type="ECO:0000313" key="2">
    <source>
        <dbReference type="Proteomes" id="UP000824782"/>
    </source>
</evidence>